<reference evidence="2 3" key="1">
    <citation type="journal article" date="2016" name="Nat. Commun.">
        <title>Thousands of microbial genomes shed light on interconnected biogeochemical processes in an aquifer system.</title>
        <authorList>
            <person name="Anantharaman K."/>
            <person name="Brown C.T."/>
            <person name="Hug L.A."/>
            <person name="Sharon I."/>
            <person name="Castelle C.J."/>
            <person name="Probst A.J."/>
            <person name="Thomas B.C."/>
            <person name="Singh A."/>
            <person name="Wilkins M.J."/>
            <person name="Karaoz U."/>
            <person name="Brodie E.L."/>
            <person name="Williams K.H."/>
            <person name="Hubbard S.S."/>
            <person name="Banfield J.F."/>
        </authorList>
    </citation>
    <scope>NUCLEOTIDE SEQUENCE [LARGE SCALE GENOMIC DNA]</scope>
</reference>
<sequence length="151" mass="17901">MTFSKNLRDSTLRFLLKKVLTSKFFSFPGVVQTFYFLLIFVLTQILWLPFGTVVVFVLVFIQGPGGLLEFLNIDVMKIVDSSSMGMFIYFVFLRLSILFPMFLFSYWILKKLNQLREKSEKLWILAIIAASSCFLSLQYFFYSIRDWWFLN</sequence>
<dbReference type="Proteomes" id="UP000178419">
    <property type="component" value="Unassembled WGS sequence"/>
</dbReference>
<evidence type="ECO:0000313" key="3">
    <source>
        <dbReference type="Proteomes" id="UP000178419"/>
    </source>
</evidence>
<keyword evidence="1" id="KW-0472">Membrane</keyword>
<name>A0A1F7Y095_9BACT</name>
<keyword evidence="1" id="KW-0812">Transmembrane</keyword>
<comment type="caution">
    <text evidence="2">The sequence shown here is derived from an EMBL/GenBank/DDBJ whole genome shotgun (WGS) entry which is preliminary data.</text>
</comment>
<evidence type="ECO:0000313" key="2">
    <source>
        <dbReference type="EMBL" id="OGM20721.1"/>
    </source>
</evidence>
<feature type="transmembrane region" description="Helical" evidence="1">
    <location>
        <begin position="86"/>
        <end position="109"/>
    </location>
</feature>
<dbReference type="AlphaFoldDB" id="A0A1F7Y095"/>
<evidence type="ECO:0000256" key="1">
    <source>
        <dbReference type="SAM" id="Phobius"/>
    </source>
</evidence>
<feature type="transmembrane region" description="Helical" evidence="1">
    <location>
        <begin position="34"/>
        <end position="61"/>
    </location>
</feature>
<dbReference type="EMBL" id="MGGE01000035">
    <property type="protein sequence ID" value="OGM20721.1"/>
    <property type="molecule type" value="Genomic_DNA"/>
</dbReference>
<feature type="transmembrane region" description="Helical" evidence="1">
    <location>
        <begin position="121"/>
        <end position="142"/>
    </location>
</feature>
<protein>
    <submittedName>
        <fullName evidence="2">Uncharacterized protein</fullName>
    </submittedName>
</protein>
<proteinExistence type="predicted"/>
<organism evidence="2 3">
    <name type="scientific">Candidatus Woesebacteria bacterium RIFCSPHIGHO2_01_FULL_38_9</name>
    <dbReference type="NCBI Taxonomy" id="1802492"/>
    <lineage>
        <taxon>Bacteria</taxon>
        <taxon>Candidatus Woeseibacteriota</taxon>
    </lineage>
</organism>
<accession>A0A1F7Y095</accession>
<keyword evidence="1" id="KW-1133">Transmembrane helix</keyword>
<gene>
    <name evidence="2" type="ORF">A2714_03495</name>
</gene>